<organism evidence="1 2">
    <name type="scientific">Nesidiocoris tenuis</name>
    <dbReference type="NCBI Taxonomy" id="355587"/>
    <lineage>
        <taxon>Eukaryota</taxon>
        <taxon>Metazoa</taxon>
        <taxon>Ecdysozoa</taxon>
        <taxon>Arthropoda</taxon>
        <taxon>Hexapoda</taxon>
        <taxon>Insecta</taxon>
        <taxon>Pterygota</taxon>
        <taxon>Neoptera</taxon>
        <taxon>Paraneoptera</taxon>
        <taxon>Hemiptera</taxon>
        <taxon>Heteroptera</taxon>
        <taxon>Panheteroptera</taxon>
        <taxon>Cimicomorpha</taxon>
        <taxon>Miridae</taxon>
        <taxon>Dicyphina</taxon>
        <taxon>Nesidiocoris</taxon>
    </lineage>
</organism>
<sequence length="111" mass="13055">MRTTNFDITTSPTLVPWKDLIKCRRKSAVPPRSKKESIRMSLRYLRDELNSRKNRGFVDLPPQRYNLVQARRSCIVNRKKMLPNYSSEISRCPYTIQLEAVKVGMPSRTRL</sequence>
<dbReference type="Proteomes" id="UP000479000">
    <property type="component" value="Unassembled WGS sequence"/>
</dbReference>
<feature type="non-terminal residue" evidence="1">
    <location>
        <position position="111"/>
    </location>
</feature>
<accession>A0A6H5GCK5</accession>
<protein>
    <submittedName>
        <fullName evidence="1">Uncharacterized protein</fullName>
    </submittedName>
</protein>
<name>A0A6H5GCK5_9HEMI</name>
<keyword evidence="2" id="KW-1185">Reference proteome</keyword>
<proteinExistence type="predicted"/>
<evidence type="ECO:0000313" key="2">
    <source>
        <dbReference type="Proteomes" id="UP000479000"/>
    </source>
</evidence>
<reference evidence="1 2" key="1">
    <citation type="submission" date="2020-02" db="EMBL/GenBank/DDBJ databases">
        <authorList>
            <person name="Ferguson B K."/>
        </authorList>
    </citation>
    <scope>NUCLEOTIDE SEQUENCE [LARGE SCALE GENOMIC DNA]</scope>
</reference>
<evidence type="ECO:0000313" key="1">
    <source>
        <dbReference type="EMBL" id="CAA9999473.1"/>
    </source>
</evidence>
<dbReference type="EMBL" id="CADCXU010008853">
    <property type="protein sequence ID" value="CAA9999473.1"/>
    <property type="molecule type" value="Genomic_DNA"/>
</dbReference>
<dbReference type="AlphaFoldDB" id="A0A6H5GCK5"/>
<gene>
    <name evidence="1" type="ORF">NTEN_LOCUS5756</name>
</gene>